<dbReference type="AlphaFoldDB" id="A0A2H0LMT3"/>
<dbReference type="PANTHER" id="PTHR37298">
    <property type="entry name" value="UPF0111 PROTEIN YKAA"/>
    <property type="match status" value="1"/>
</dbReference>
<comment type="caution">
    <text evidence="2">The sequence shown here is derived from an EMBL/GenBank/DDBJ whole genome shotgun (WGS) entry which is preliminary data.</text>
</comment>
<dbReference type="InterPro" id="IPR038078">
    <property type="entry name" value="PhoU-like_sf"/>
</dbReference>
<dbReference type="InterPro" id="IPR052912">
    <property type="entry name" value="UPF0111_domain"/>
</dbReference>
<name>A0A2H0LMT3_9BACT</name>
<dbReference type="InterPro" id="IPR018445">
    <property type="entry name" value="Put_Phosphate_transp_reg"/>
</dbReference>
<dbReference type="EMBL" id="PCVY01000062">
    <property type="protein sequence ID" value="PIQ85740.1"/>
    <property type="molecule type" value="Genomic_DNA"/>
</dbReference>
<proteinExistence type="inferred from homology"/>
<organism evidence="2 3">
    <name type="scientific">Candidatus Abzuiibacterium crystallinum</name>
    <dbReference type="NCBI Taxonomy" id="1974748"/>
    <lineage>
        <taxon>Bacteria</taxon>
        <taxon>Pseudomonadati</taxon>
        <taxon>Candidatus Omnitrophota</taxon>
        <taxon>Candidatus Abzuiibacterium</taxon>
    </lineage>
</organism>
<gene>
    <name evidence="2" type="ORF">COV74_07525</name>
</gene>
<dbReference type="PANTHER" id="PTHR37298:SF1">
    <property type="entry name" value="UPF0111 PROTEIN YKAA"/>
    <property type="match status" value="1"/>
</dbReference>
<protein>
    <submittedName>
        <fullName evidence="2">Phosphate transport regulator</fullName>
    </submittedName>
</protein>
<dbReference type="SUPFAM" id="SSF109755">
    <property type="entry name" value="PhoU-like"/>
    <property type="match status" value="1"/>
</dbReference>
<dbReference type="Pfam" id="PF01865">
    <property type="entry name" value="PhoU_div"/>
    <property type="match status" value="1"/>
</dbReference>
<reference evidence="2 3" key="1">
    <citation type="submission" date="2017-09" db="EMBL/GenBank/DDBJ databases">
        <title>Depth-based differentiation of microbial function through sediment-hosted aquifers and enrichment of novel symbionts in the deep terrestrial subsurface.</title>
        <authorList>
            <person name="Probst A.J."/>
            <person name="Ladd B."/>
            <person name="Jarett J.K."/>
            <person name="Geller-Mcgrath D.E."/>
            <person name="Sieber C.M."/>
            <person name="Emerson J.B."/>
            <person name="Anantharaman K."/>
            <person name="Thomas B.C."/>
            <person name="Malmstrom R."/>
            <person name="Stieglmeier M."/>
            <person name="Klingl A."/>
            <person name="Woyke T."/>
            <person name="Ryan C.M."/>
            <person name="Banfield J.F."/>
        </authorList>
    </citation>
    <scope>NUCLEOTIDE SEQUENCE [LARGE SCALE GENOMIC DNA]</scope>
    <source>
        <strain evidence="2">CG11_big_fil_rev_8_21_14_0_20_45_26</strain>
    </source>
</reference>
<dbReference type="Gene3D" id="1.20.58.220">
    <property type="entry name" value="Phosphate transport system protein phou homolog 2, domain 2"/>
    <property type="match status" value="1"/>
</dbReference>
<dbReference type="Proteomes" id="UP000230859">
    <property type="component" value="Unassembled WGS sequence"/>
</dbReference>
<evidence type="ECO:0000256" key="1">
    <source>
        <dbReference type="ARBA" id="ARBA00008591"/>
    </source>
</evidence>
<accession>A0A2H0LMT3</accession>
<evidence type="ECO:0000313" key="2">
    <source>
        <dbReference type="EMBL" id="PIQ85740.1"/>
    </source>
</evidence>
<evidence type="ECO:0000313" key="3">
    <source>
        <dbReference type="Proteomes" id="UP000230859"/>
    </source>
</evidence>
<sequence length="208" mass="23608">MGFRLIPKEEKFFSMFEQAAQNMERGVLALKSLVTNFDQVQRYASEVKAAEHDGDTQTHEIIAKLDKTFVTPFDREDIHALTSKLDDILDLAWGVADRFVLYQIEQPTPQMVEIIDLLVRSAAELRKAISKATHLKYDNIIEHCVEINNLENQADQIVRHAVADLMNAGGKDPVEVMKLKEIYEHLERAADRCEDVANVLESIALKSS</sequence>
<comment type="similarity">
    <text evidence="1">Belongs to the UPF0111 family.</text>
</comment>